<feature type="domain" description="HTH arsR-type" evidence="1">
    <location>
        <begin position="44"/>
        <end position="126"/>
    </location>
</feature>
<protein>
    <submittedName>
        <fullName evidence="2">Helix-turn-helix protein</fullName>
    </submittedName>
</protein>
<dbReference type="CDD" id="cd00090">
    <property type="entry name" value="HTH_ARSR"/>
    <property type="match status" value="1"/>
</dbReference>
<dbReference type="SUPFAM" id="SSF46785">
    <property type="entry name" value="Winged helix' DNA-binding domain"/>
    <property type="match status" value="1"/>
</dbReference>
<dbReference type="SMART" id="SM00418">
    <property type="entry name" value="HTH_ARSR"/>
    <property type="match status" value="1"/>
</dbReference>
<dbReference type="InterPro" id="IPR011991">
    <property type="entry name" value="ArsR-like_HTH"/>
</dbReference>
<evidence type="ECO:0000313" key="2">
    <source>
        <dbReference type="EMBL" id="RZU43442.1"/>
    </source>
</evidence>
<evidence type="ECO:0000259" key="1">
    <source>
        <dbReference type="SMART" id="SM00418"/>
    </source>
</evidence>
<comment type="caution">
    <text evidence="2">The sequence shown here is derived from an EMBL/GenBank/DDBJ whole genome shotgun (WGS) entry which is preliminary data.</text>
</comment>
<gene>
    <name evidence="2" type="ORF">BDD14_5103</name>
</gene>
<dbReference type="InterPro" id="IPR036390">
    <property type="entry name" value="WH_DNA-bd_sf"/>
</dbReference>
<dbReference type="Gene3D" id="1.10.10.10">
    <property type="entry name" value="Winged helix-like DNA-binding domain superfamily/Winged helix DNA-binding domain"/>
    <property type="match status" value="1"/>
</dbReference>
<proteinExistence type="predicted"/>
<dbReference type="EMBL" id="SHKW01000001">
    <property type="protein sequence ID" value="RZU43442.1"/>
    <property type="molecule type" value="Genomic_DNA"/>
</dbReference>
<dbReference type="GO" id="GO:0003700">
    <property type="term" value="F:DNA-binding transcription factor activity"/>
    <property type="evidence" value="ECO:0007669"/>
    <property type="project" value="InterPro"/>
</dbReference>
<dbReference type="InterPro" id="IPR001845">
    <property type="entry name" value="HTH_ArsR_DNA-bd_dom"/>
</dbReference>
<dbReference type="AlphaFoldDB" id="A0A4Q7YZM5"/>
<reference evidence="2 3" key="1">
    <citation type="submission" date="2019-02" db="EMBL/GenBank/DDBJ databases">
        <title>Genomic Encyclopedia of Archaeal and Bacterial Type Strains, Phase II (KMG-II): from individual species to whole genera.</title>
        <authorList>
            <person name="Goeker M."/>
        </authorList>
    </citation>
    <scope>NUCLEOTIDE SEQUENCE [LARGE SCALE GENOMIC DNA]</scope>
    <source>
        <strain evidence="2 3">DSM 18101</strain>
    </source>
</reference>
<evidence type="ECO:0000313" key="3">
    <source>
        <dbReference type="Proteomes" id="UP000292958"/>
    </source>
</evidence>
<sequence>MGGKKRRIHLFRISELLNRSPPPSSLMRVRPLFHPSIEDITVEGILYALSDPVRVAIYADIATQECTQNCSIFLTVSDKAIPRSTLSQHFKILRENGLIRGERHGVEMRNTSRCAEIEGHFPGLLRAILQAHMIQSAAARAKKPAAARAPKRVAKKI</sequence>
<keyword evidence="3" id="KW-1185">Reference proteome</keyword>
<dbReference type="Proteomes" id="UP000292958">
    <property type="component" value="Unassembled WGS sequence"/>
</dbReference>
<dbReference type="InterPro" id="IPR036388">
    <property type="entry name" value="WH-like_DNA-bd_sf"/>
</dbReference>
<accession>A0A4Q7YZM5</accession>
<organism evidence="2 3">
    <name type="scientific">Edaphobacter modestus</name>
    <dbReference type="NCBI Taxonomy" id="388466"/>
    <lineage>
        <taxon>Bacteria</taxon>
        <taxon>Pseudomonadati</taxon>
        <taxon>Acidobacteriota</taxon>
        <taxon>Terriglobia</taxon>
        <taxon>Terriglobales</taxon>
        <taxon>Acidobacteriaceae</taxon>
        <taxon>Edaphobacter</taxon>
    </lineage>
</organism>
<name>A0A4Q7YZM5_9BACT</name>